<feature type="chain" id="PRO_5028844656" evidence="1">
    <location>
        <begin position="17"/>
        <end position="241"/>
    </location>
</feature>
<organism evidence="2 3">
    <name type="scientific">Agrilus planipennis</name>
    <name type="common">Emerald ash borer</name>
    <name type="synonym">Agrilus marcopoli</name>
    <dbReference type="NCBI Taxonomy" id="224129"/>
    <lineage>
        <taxon>Eukaryota</taxon>
        <taxon>Metazoa</taxon>
        <taxon>Ecdysozoa</taxon>
        <taxon>Arthropoda</taxon>
        <taxon>Hexapoda</taxon>
        <taxon>Insecta</taxon>
        <taxon>Pterygota</taxon>
        <taxon>Neoptera</taxon>
        <taxon>Endopterygota</taxon>
        <taxon>Coleoptera</taxon>
        <taxon>Polyphaga</taxon>
        <taxon>Elateriformia</taxon>
        <taxon>Buprestoidea</taxon>
        <taxon>Buprestidae</taxon>
        <taxon>Agrilinae</taxon>
        <taxon>Agrilus</taxon>
    </lineage>
</organism>
<keyword evidence="2" id="KW-1185">Reference proteome</keyword>
<accession>A0A7F5REL7</accession>
<dbReference type="AlphaFoldDB" id="A0A7F5REL7"/>
<evidence type="ECO:0000313" key="3">
    <source>
        <dbReference type="RefSeq" id="XP_025834424.1"/>
    </source>
</evidence>
<gene>
    <name evidence="3" type="primary">LOC108734197</name>
</gene>
<dbReference type="Proteomes" id="UP000192223">
    <property type="component" value="Unplaced"/>
</dbReference>
<protein>
    <submittedName>
        <fullName evidence="3">Uncharacterized protein LOC108734197</fullName>
    </submittedName>
</protein>
<keyword evidence="1" id="KW-0732">Signal</keyword>
<dbReference type="KEGG" id="apln:108734197"/>
<evidence type="ECO:0000256" key="1">
    <source>
        <dbReference type="SAM" id="SignalP"/>
    </source>
</evidence>
<feature type="signal peptide" evidence="1">
    <location>
        <begin position="1"/>
        <end position="16"/>
    </location>
</feature>
<reference evidence="3" key="1">
    <citation type="submission" date="2025-08" db="UniProtKB">
        <authorList>
            <consortium name="RefSeq"/>
        </authorList>
    </citation>
    <scope>IDENTIFICATION</scope>
</reference>
<name>A0A7F5REL7_AGRPL</name>
<dbReference type="RefSeq" id="XP_025834424.1">
    <property type="nucleotide sequence ID" value="XM_025978639.1"/>
</dbReference>
<dbReference type="InParanoid" id="A0A7F5REL7"/>
<evidence type="ECO:0000313" key="2">
    <source>
        <dbReference type="Proteomes" id="UP000192223"/>
    </source>
</evidence>
<dbReference type="GeneID" id="108734197"/>
<sequence>MKRFLFLFFLNGFAFGNEIIQNILNVNSNNTFSGHPFLEAITSIYFDHRLERVKEICVENGGENAFEELEKNTEDLKKCLEAIPLPAEMELPSKVCPEKILKLRSCFDEAKNKINVCERKEEKFLTDYLADSITAMLHYGCHELVPLLNELTKCMEGLDCLAYFIQERNRSVKENMFSCMKEAQHKEIPEPYFSKERYCKRVTDSKDCALDLVEKWCKGNKLTKDFIVGLAGAAKAPCKKE</sequence>
<dbReference type="OrthoDB" id="6760427at2759"/>
<proteinExistence type="predicted"/>